<comment type="caution">
    <text evidence="1">The sequence shown here is derived from an EMBL/GenBank/DDBJ whole genome shotgun (WGS) entry which is preliminary data.</text>
</comment>
<organism evidence="1 2">
    <name type="scientific">Centaurea solstitialis</name>
    <name type="common">yellow star-thistle</name>
    <dbReference type="NCBI Taxonomy" id="347529"/>
    <lineage>
        <taxon>Eukaryota</taxon>
        <taxon>Viridiplantae</taxon>
        <taxon>Streptophyta</taxon>
        <taxon>Embryophyta</taxon>
        <taxon>Tracheophyta</taxon>
        <taxon>Spermatophyta</taxon>
        <taxon>Magnoliopsida</taxon>
        <taxon>eudicotyledons</taxon>
        <taxon>Gunneridae</taxon>
        <taxon>Pentapetalae</taxon>
        <taxon>asterids</taxon>
        <taxon>campanulids</taxon>
        <taxon>Asterales</taxon>
        <taxon>Asteraceae</taxon>
        <taxon>Carduoideae</taxon>
        <taxon>Cardueae</taxon>
        <taxon>Centaureinae</taxon>
        <taxon>Centaurea</taxon>
    </lineage>
</organism>
<reference evidence="1" key="1">
    <citation type="submission" date="2023-03" db="EMBL/GenBank/DDBJ databases">
        <title>Chromosome-scale reference genome and RAD-based genetic map of yellow starthistle (Centaurea solstitialis) reveal putative structural variation and QTLs associated with invader traits.</title>
        <authorList>
            <person name="Reatini B."/>
            <person name="Cang F.A."/>
            <person name="Jiang Q."/>
            <person name="Mckibben M.T.W."/>
            <person name="Barker M.S."/>
            <person name="Rieseberg L.H."/>
            <person name="Dlugosch K.M."/>
        </authorList>
    </citation>
    <scope>NUCLEOTIDE SEQUENCE</scope>
    <source>
        <strain evidence="1">CAN-66</strain>
        <tissue evidence="1">Leaf</tissue>
    </source>
</reference>
<evidence type="ECO:0000313" key="2">
    <source>
        <dbReference type="Proteomes" id="UP001172457"/>
    </source>
</evidence>
<dbReference type="Proteomes" id="UP001172457">
    <property type="component" value="Chromosome 3"/>
</dbReference>
<protein>
    <submittedName>
        <fullName evidence="1">Uncharacterized protein</fullName>
    </submittedName>
</protein>
<name>A0AA38TAV1_9ASTR</name>
<dbReference type="EMBL" id="JARYMX010000003">
    <property type="protein sequence ID" value="KAJ9557535.1"/>
    <property type="molecule type" value="Genomic_DNA"/>
</dbReference>
<proteinExistence type="predicted"/>
<keyword evidence="2" id="KW-1185">Reference proteome</keyword>
<gene>
    <name evidence="1" type="ORF">OSB04_012149</name>
</gene>
<dbReference type="AlphaFoldDB" id="A0AA38TAV1"/>
<sequence>MGDKQPMWTARRTAPAVATRPITKPNMDKEIKGQFLHMIKGLTFDGRSDSNPIVHVESFIDICDMFKTENTTDDAIRLRGVFMYKTPTQGYNLLEYMLIHNIDWKSDKCLQIPKLAEKISIDFDPTDEIAAMKNKQVGCEECNGPHLTKDCMNKPMMTPEEVGRISQTLSGRTQGELPTQTQVNPKVDASKAVMMVDGITKTKSWTDIYTKKYVPSDSDSAPEYDTDYESDLPEGITFTLNDLTLREPIYLDDEDDDCWEFNGYYKITTAILSEHRHAFSANLNRQGARKYLSFERGANSFLTICIWIHGFSCI</sequence>
<evidence type="ECO:0000313" key="1">
    <source>
        <dbReference type="EMBL" id="KAJ9557535.1"/>
    </source>
</evidence>
<accession>A0AA38TAV1</accession>